<sequence>MEIVQTISAFYGNDRKGRPYVQVFIEFCAIDGTKLCGKACAISAADIADAKRMAYAIGADVVQPIH</sequence>
<dbReference type="Proteomes" id="UP000366819">
    <property type="component" value="Unassembled WGS sequence"/>
</dbReference>
<accession>A0A5E4Z788</accession>
<gene>
    <name evidence="1" type="ORF">PAQ31011_05160</name>
</gene>
<keyword evidence="2" id="KW-1185">Reference proteome</keyword>
<dbReference type="EMBL" id="CABPSN010000012">
    <property type="protein sequence ID" value="VVE56934.1"/>
    <property type="molecule type" value="Genomic_DNA"/>
</dbReference>
<organism evidence="1 2">
    <name type="scientific">Pandoraea aquatica</name>
    <dbReference type="NCBI Taxonomy" id="2508290"/>
    <lineage>
        <taxon>Bacteria</taxon>
        <taxon>Pseudomonadati</taxon>
        <taxon>Pseudomonadota</taxon>
        <taxon>Betaproteobacteria</taxon>
        <taxon>Burkholderiales</taxon>
        <taxon>Burkholderiaceae</taxon>
        <taxon>Pandoraea</taxon>
    </lineage>
</organism>
<evidence type="ECO:0000313" key="2">
    <source>
        <dbReference type="Proteomes" id="UP000366819"/>
    </source>
</evidence>
<proteinExistence type="predicted"/>
<protein>
    <submittedName>
        <fullName evidence="1">Uncharacterized protein</fullName>
    </submittedName>
</protein>
<dbReference type="AlphaFoldDB" id="A0A5E4Z788"/>
<evidence type="ECO:0000313" key="1">
    <source>
        <dbReference type="EMBL" id="VVE56934.1"/>
    </source>
</evidence>
<dbReference type="RefSeq" id="WP_150578423.1">
    <property type="nucleotide sequence ID" value="NZ_CABPSN010000012.1"/>
</dbReference>
<name>A0A5E4Z788_9BURK</name>
<reference evidence="1 2" key="1">
    <citation type="submission" date="2019-08" db="EMBL/GenBank/DDBJ databases">
        <authorList>
            <person name="Peeters C."/>
        </authorList>
    </citation>
    <scope>NUCLEOTIDE SEQUENCE [LARGE SCALE GENOMIC DNA]</scope>
    <source>
        <strain evidence="1 2">LMG 31011</strain>
    </source>
</reference>